<name>A0A5B7GKG0_PORTR</name>
<comment type="caution">
    <text evidence="4">The sequence shown here is derived from an EMBL/GenBank/DDBJ whole genome shotgun (WGS) entry which is preliminary data.</text>
</comment>
<keyword evidence="5" id="KW-1185">Reference proteome</keyword>
<gene>
    <name evidence="4" type="ORF">E2C01_051479</name>
</gene>
<organism evidence="4 5">
    <name type="scientific">Portunus trituberculatus</name>
    <name type="common">Swimming crab</name>
    <name type="synonym">Neptunus trituberculatus</name>
    <dbReference type="NCBI Taxonomy" id="210409"/>
    <lineage>
        <taxon>Eukaryota</taxon>
        <taxon>Metazoa</taxon>
        <taxon>Ecdysozoa</taxon>
        <taxon>Arthropoda</taxon>
        <taxon>Crustacea</taxon>
        <taxon>Multicrustacea</taxon>
        <taxon>Malacostraca</taxon>
        <taxon>Eumalacostraca</taxon>
        <taxon>Eucarida</taxon>
        <taxon>Decapoda</taxon>
        <taxon>Pleocyemata</taxon>
        <taxon>Brachyura</taxon>
        <taxon>Eubrachyura</taxon>
        <taxon>Portunoidea</taxon>
        <taxon>Portunidae</taxon>
        <taxon>Portuninae</taxon>
        <taxon>Portunus</taxon>
    </lineage>
</organism>
<feature type="transmembrane region" description="Helical" evidence="2">
    <location>
        <begin position="40"/>
        <end position="58"/>
    </location>
</feature>
<sequence length="95" mass="10255">MPATHLPHAVSGSLLLLLFLFFLLSPRVEPGLNAHLSLPLPLSFLQSVITSVTPVIFLPGGVLRYIRPPPCSLESPPVLHQSSARPPRPPKPQSP</sequence>
<dbReference type="EMBL" id="VSRR010014832">
    <property type="protein sequence ID" value="MPC57498.1"/>
    <property type="molecule type" value="Genomic_DNA"/>
</dbReference>
<accession>A0A5B7GKG0</accession>
<keyword evidence="2" id="KW-0812">Transmembrane</keyword>
<feature type="chain" id="PRO_5022913715" evidence="3">
    <location>
        <begin position="31"/>
        <end position="95"/>
    </location>
</feature>
<evidence type="ECO:0000256" key="1">
    <source>
        <dbReference type="SAM" id="MobiDB-lite"/>
    </source>
</evidence>
<evidence type="ECO:0000313" key="4">
    <source>
        <dbReference type="EMBL" id="MPC57498.1"/>
    </source>
</evidence>
<dbReference type="AlphaFoldDB" id="A0A5B7GKG0"/>
<keyword evidence="3" id="KW-0732">Signal</keyword>
<keyword evidence="2" id="KW-0472">Membrane</keyword>
<evidence type="ECO:0000256" key="2">
    <source>
        <dbReference type="SAM" id="Phobius"/>
    </source>
</evidence>
<keyword evidence="2" id="KW-1133">Transmembrane helix</keyword>
<evidence type="ECO:0000256" key="3">
    <source>
        <dbReference type="SAM" id="SignalP"/>
    </source>
</evidence>
<evidence type="ECO:0000313" key="5">
    <source>
        <dbReference type="Proteomes" id="UP000324222"/>
    </source>
</evidence>
<reference evidence="4 5" key="1">
    <citation type="submission" date="2019-05" db="EMBL/GenBank/DDBJ databases">
        <title>Another draft genome of Portunus trituberculatus and its Hox gene families provides insights of decapod evolution.</title>
        <authorList>
            <person name="Jeong J.-H."/>
            <person name="Song I."/>
            <person name="Kim S."/>
            <person name="Choi T."/>
            <person name="Kim D."/>
            <person name="Ryu S."/>
            <person name="Kim W."/>
        </authorList>
    </citation>
    <scope>NUCLEOTIDE SEQUENCE [LARGE SCALE GENOMIC DNA]</scope>
    <source>
        <tissue evidence="4">Muscle</tissue>
    </source>
</reference>
<protein>
    <submittedName>
        <fullName evidence="4">Uncharacterized protein</fullName>
    </submittedName>
</protein>
<feature type="signal peptide" evidence="3">
    <location>
        <begin position="1"/>
        <end position="30"/>
    </location>
</feature>
<feature type="region of interest" description="Disordered" evidence="1">
    <location>
        <begin position="74"/>
        <end position="95"/>
    </location>
</feature>
<feature type="compositionally biased region" description="Pro residues" evidence="1">
    <location>
        <begin position="86"/>
        <end position="95"/>
    </location>
</feature>
<dbReference type="Proteomes" id="UP000324222">
    <property type="component" value="Unassembled WGS sequence"/>
</dbReference>
<proteinExistence type="predicted"/>